<feature type="transmembrane region" description="Helical" evidence="6">
    <location>
        <begin position="123"/>
        <end position="140"/>
    </location>
</feature>
<keyword evidence="4 6" id="KW-1133">Transmembrane helix</keyword>
<feature type="transmembrane region" description="Helical" evidence="6">
    <location>
        <begin position="223"/>
        <end position="246"/>
    </location>
</feature>
<dbReference type="Proteomes" id="UP000093352">
    <property type="component" value="Unassembled WGS sequence"/>
</dbReference>
<evidence type="ECO:0000256" key="1">
    <source>
        <dbReference type="ARBA" id="ARBA00004141"/>
    </source>
</evidence>
<dbReference type="SUPFAM" id="SSF103481">
    <property type="entry name" value="Multidrug resistance efflux transporter EmrE"/>
    <property type="match status" value="2"/>
</dbReference>
<feature type="transmembrane region" description="Helical" evidence="6">
    <location>
        <begin position="278"/>
        <end position="295"/>
    </location>
</feature>
<dbReference type="Pfam" id="PF00892">
    <property type="entry name" value="EamA"/>
    <property type="match status" value="2"/>
</dbReference>
<feature type="transmembrane region" description="Helical" evidence="6">
    <location>
        <begin position="160"/>
        <end position="180"/>
    </location>
</feature>
<comment type="similarity">
    <text evidence="2">Belongs to the EamA transporter family.</text>
</comment>
<feature type="transmembrane region" description="Helical" evidence="6">
    <location>
        <begin position="252"/>
        <end position="271"/>
    </location>
</feature>
<feature type="transmembrane region" description="Helical" evidence="6">
    <location>
        <begin position="99"/>
        <end position="117"/>
    </location>
</feature>
<dbReference type="AlphaFoldDB" id="A0A371IM87"/>
<gene>
    <name evidence="8" type="ORF">BBG48_004425</name>
</gene>
<evidence type="ECO:0000313" key="9">
    <source>
        <dbReference type="Proteomes" id="UP000093352"/>
    </source>
</evidence>
<comment type="caution">
    <text evidence="8">The sequence shown here is derived from an EMBL/GenBank/DDBJ whole genome shotgun (WGS) entry which is preliminary data.</text>
</comment>
<feature type="transmembrane region" description="Helical" evidence="6">
    <location>
        <begin position="68"/>
        <end position="87"/>
    </location>
</feature>
<feature type="transmembrane region" description="Helical" evidence="6">
    <location>
        <begin position="192"/>
        <end position="211"/>
    </location>
</feature>
<organism evidence="8 9">
    <name type="scientific">Criibacterium bergeronii</name>
    <dbReference type="NCBI Taxonomy" id="1871336"/>
    <lineage>
        <taxon>Bacteria</taxon>
        <taxon>Bacillati</taxon>
        <taxon>Bacillota</taxon>
        <taxon>Clostridia</taxon>
        <taxon>Peptostreptococcales</taxon>
        <taxon>Filifactoraceae</taxon>
        <taxon>Criibacterium</taxon>
    </lineage>
</organism>
<dbReference type="InterPro" id="IPR050638">
    <property type="entry name" value="AA-Vitamin_Transporters"/>
</dbReference>
<sequence>MNHTGEIAALSAAFIWAFNGLIVERKTKNIPPLVLNFIRLSIALILVTIITLFDNGSIIEPNITARQWFWMLLSGVLGFTMGDTFLFKSFQTIGARLSTLIYNFYPVVVALISFFLFGETLTSFNILAIVLVISGILLVVNKKPKDSGDYSAYKITLKTLLPVSIAILGQSLGLVTSKYALETLTTMAGTQIRLIGGLFGITAIFAIQNKWNKLNVIRGDRASCIAIAYVGVFATFLAGLLSMIAIKFAPAAVASALMSTTPVLVLPASWITTRQKIYPVEIIGAILALSGITLLI</sequence>
<evidence type="ECO:0000313" key="8">
    <source>
        <dbReference type="EMBL" id="RDY21602.1"/>
    </source>
</evidence>
<dbReference type="InterPro" id="IPR000620">
    <property type="entry name" value="EamA_dom"/>
</dbReference>
<dbReference type="InterPro" id="IPR037185">
    <property type="entry name" value="EmrE-like"/>
</dbReference>
<evidence type="ECO:0000256" key="5">
    <source>
        <dbReference type="ARBA" id="ARBA00023136"/>
    </source>
</evidence>
<keyword evidence="9" id="KW-1185">Reference proteome</keyword>
<reference evidence="8 9" key="1">
    <citation type="journal article" date="2016" name="Genome Announc.">
        <title>Draft Genome Sequence of Criibacterium bergeronii gen. nov., sp. nov., Strain CCRI-22567T, Isolated from a Vaginal Sample from a Woman with Bacterial Vaginosis.</title>
        <authorList>
            <person name="Maheux A.F."/>
            <person name="Berube E."/>
            <person name="Boudreau D.K."/>
            <person name="Raymond F."/>
            <person name="Corbeil J."/>
            <person name="Roy P.H."/>
            <person name="Boissinot M."/>
            <person name="Omar R.F."/>
        </authorList>
    </citation>
    <scope>NUCLEOTIDE SEQUENCE [LARGE SCALE GENOMIC DNA]</scope>
    <source>
        <strain evidence="8 9">CCRI-22567</strain>
    </source>
</reference>
<dbReference type="EMBL" id="MBEW02000006">
    <property type="protein sequence ID" value="RDY21602.1"/>
    <property type="molecule type" value="Genomic_DNA"/>
</dbReference>
<dbReference type="PANTHER" id="PTHR32322:SF2">
    <property type="entry name" value="EAMA DOMAIN-CONTAINING PROTEIN"/>
    <property type="match status" value="1"/>
</dbReference>
<dbReference type="Gene3D" id="1.10.3730.20">
    <property type="match status" value="1"/>
</dbReference>
<dbReference type="RefSeq" id="WP_068912258.1">
    <property type="nucleotide sequence ID" value="NZ_MBEW02000006.1"/>
</dbReference>
<evidence type="ECO:0000256" key="4">
    <source>
        <dbReference type="ARBA" id="ARBA00022989"/>
    </source>
</evidence>
<feature type="transmembrane region" description="Helical" evidence="6">
    <location>
        <begin position="6"/>
        <end position="22"/>
    </location>
</feature>
<dbReference type="GO" id="GO:0016020">
    <property type="term" value="C:membrane"/>
    <property type="evidence" value="ECO:0007669"/>
    <property type="project" value="UniProtKB-SubCell"/>
</dbReference>
<feature type="transmembrane region" description="Helical" evidence="6">
    <location>
        <begin position="34"/>
        <end position="53"/>
    </location>
</feature>
<evidence type="ECO:0000256" key="6">
    <source>
        <dbReference type="SAM" id="Phobius"/>
    </source>
</evidence>
<dbReference type="PANTHER" id="PTHR32322">
    <property type="entry name" value="INNER MEMBRANE TRANSPORTER"/>
    <property type="match status" value="1"/>
</dbReference>
<proteinExistence type="inferred from homology"/>
<keyword evidence="3 6" id="KW-0812">Transmembrane</keyword>
<evidence type="ECO:0000256" key="3">
    <source>
        <dbReference type="ARBA" id="ARBA00022692"/>
    </source>
</evidence>
<evidence type="ECO:0000259" key="7">
    <source>
        <dbReference type="Pfam" id="PF00892"/>
    </source>
</evidence>
<feature type="domain" description="EamA" evidence="7">
    <location>
        <begin position="165"/>
        <end position="295"/>
    </location>
</feature>
<keyword evidence="5 6" id="KW-0472">Membrane</keyword>
<name>A0A371IM87_9FIRM</name>
<comment type="subcellular location">
    <subcellularLocation>
        <location evidence="1">Membrane</location>
        <topology evidence="1">Multi-pass membrane protein</topology>
    </subcellularLocation>
</comment>
<dbReference type="STRING" id="1871336.BBG48_01635"/>
<feature type="domain" description="EamA" evidence="7">
    <location>
        <begin position="4"/>
        <end position="140"/>
    </location>
</feature>
<evidence type="ECO:0000256" key="2">
    <source>
        <dbReference type="ARBA" id="ARBA00007362"/>
    </source>
</evidence>
<accession>A0A371IM87</accession>
<protein>
    <submittedName>
        <fullName evidence="8">DMT family transporter</fullName>
    </submittedName>
</protein>